<dbReference type="Proteomes" id="UP000199411">
    <property type="component" value="Unassembled WGS sequence"/>
</dbReference>
<name>A0A1G6I4H1_9BACT</name>
<dbReference type="InterPro" id="IPR001789">
    <property type="entry name" value="Sig_transdc_resp-reg_receiver"/>
</dbReference>
<dbReference type="RefSeq" id="WP_038572420.1">
    <property type="nucleotide sequence ID" value="NZ_FMYU01000001.1"/>
</dbReference>
<feature type="domain" description="Response regulatory" evidence="6">
    <location>
        <begin position="4"/>
        <end position="116"/>
    </location>
</feature>
<keyword evidence="4" id="KW-0283">Flagellar rotation</keyword>
<keyword evidence="3 5" id="KW-0597">Phosphoprotein</keyword>
<comment type="cofactor">
    <cofactor evidence="1">
        <name>Mg(2+)</name>
        <dbReference type="ChEBI" id="CHEBI:18420"/>
    </cofactor>
</comment>
<dbReference type="EMBL" id="FMYU01000001">
    <property type="protein sequence ID" value="SDC01469.1"/>
    <property type="molecule type" value="Genomic_DNA"/>
</dbReference>
<dbReference type="Pfam" id="PF00072">
    <property type="entry name" value="Response_reg"/>
    <property type="match status" value="1"/>
</dbReference>
<sequence>MKKKIMVVDDEESIRFLYEEELKDEGYDVVSYPDALSAIDDFDNQKPDLVLLDIAMPKMSGLDALRILKEKSPDTPIIMSTAYSHYKQDFSTWIADAYIVKSPDLTELKEKIKELLKLNN</sequence>
<dbReference type="OrthoDB" id="9788090at2"/>
<keyword evidence="2" id="KW-0145">Chemotaxis</keyword>
<evidence type="ECO:0000313" key="7">
    <source>
        <dbReference type="EMBL" id="SDC01469.1"/>
    </source>
</evidence>
<dbReference type="CDD" id="cd17554">
    <property type="entry name" value="REC_TrrA-like"/>
    <property type="match status" value="1"/>
</dbReference>
<dbReference type="AlphaFoldDB" id="A0A1G6I4H1"/>
<dbReference type="PANTHER" id="PTHR44591">
    <property type="entry name" value="STRESS RESPONSE REGULATOR PROTEIN 1"/>
    <property type="match status" value="1"/>
</dbReference>
<dbReference type="InterPro" id="IPR011006">
    <property type="entry name" value="CheY-like_superfamily"/>
</dbReference>
<evidence type="ECO:0000259" key="6">
    <source>
        <dbReference type="PROSITE" id="PS50110"/>
    </source>
</evidence>
<dbReference type="PROSITE" id="PS50110">
    <property type="entry name" value="RESPONSE_REGULATORY"/>
    <property type="match status" value="1"/>
</dbReference>
<gene>
    <name evidence="7" type="ORF">SAMN05660835_00214</name>
</gene>
<organism evidence="7 8">
    <name type="scientific">Desulfurella multipotens</name>
    <dbReference type="NCBI Taxonomy" id="79269"/>
    <lineage>
        <taxon>Bacteria</taxon>
        <taxon>Pseudomonadati</taxon>
        <taxon>Campylobacterota</taxon>
        <taxon>Desulfurellia</taxon>
        <taxon>Desulfurellales</taxon>
        <taxon>Desulfurellaceae</taxon>
        <taxon>Desulfurella</taxon>
    </lineage>
</organism>
<evidence type="ECO:0000256" key="4">
    <source>
        <dbReference type="ARBA" id="ARBA00022779"/>
    </source>
</evidence>
<dbReference type="SMART" id="SM00448">
    <property type="entry name" value="REC"/>
    <property type="match status" value="1"/>
</dbReference>
<keyword evidence="8" id="KW-1185">Reference proteome</keyword>
<dbReference type="GO" id="GO:0000160">
    <property type="term" value="P:phosphorelay signal transduction system"/>
    <property type="evidence" value="ECO:0007669"/>
    <property type="project" value="InterPro"/>
</dbReference>
<evidence type="ECO:0000256" key="5">
    <source>
        <dbReference type="PROSITE-ProRule" id="PRU00169"/>
    </source>
</evidence>
<dbReference type="GO" id="GO:0006935">
    <property type="term" value="P:chemotaxis"/>
    <property type="evidence" value="ECO:0007669"/>
    <property type="project" value="UniProtKB-KW"/>
</dbReference>
<evidence type="ECO:0000256" key="3">
    <source>
        <dbReference type="ARBA" id="ARBA00022553"/>
    </source>
</evidence>
<dbReference type="GO" id="GO:0097588">
    <property type="term" value="P:archaeal or bacterial-type flagellum-dependent cell motility"/>
    <property type="evidence" value="ECO:0007669"/>
    <property type="project" value="UniProtKB-KW"/>
</dbReference>
<evidence type="ECO:0000256" key="1">
    <source>
        <dbReference type="ARBA" id="ARBA00001946"/>
    </source>
</evidence>
<reference evidence="8" key="1">
    <citation type="submission" date="2016-10" db="EMBL/GenBank/DDBJ databases">
        <authorList>
            <person name="Varghese N."/>
            <person name="Submissions S."/>
        </authorList>
    </citation>
    <scope>NUCLEOTIDE SEQUENCE [LARGE SCALE GENOMIC DNA]</scope>
    <source>
        <strain evidence="8">DSM 8415</strain>
    </source>
</reference>
<evidence type="ECO:0000313" key="8">
    <source>
        <dbReference type="Proteomes" id="UP000199411"/>
    </source>
</evidence>
<dbReference type="SUPFAM" id="SSF52172">
    <property type="entry name" value="CheY-like"/>
    <property type="match status" value="1"/>
</dbReference>
<evidence type="ECO:0000256" key="2">
    <source>
        <dbReference type="ARBA" id="ARBA00022500"/>
    </source>
</evidence>
<accession>A0A1G6I4H1</accession>
<dbReference type="PANTHER" id="PTHR44591:SF18">
    <property type="entry name" value="REGULATORY PROTEIN"/>
    <property type="match status" value="1"/>
</dbReference>
<proteinExistence type="predicted"/>
<protein>
    <submittedName>
        <fullName evidence="7">Response regulator receiver domain-containing protein</fullName>
    </submittedName>
</protein>
<dbReference type="InterPro" id="IPR050595">
    <property type="entry name" value="Bact_response_regulator"/>
</dbReference>
<feature type="modified residue" description="4-aspartylphosphate" evidence="5">
    <location>
        <position position="53"/>
    </location>
</feature>
<dbReference type="Gene3D" id="3.40.50.2300">
    <property type="match status" value="1"/>
</dbReference>